<dbReference type="EMBL" id="CM045758">
    <property type="protein sequence ID" value="KAI8030883.1"/>
    <property type="molecule type" value="Genomic_DNA"/>
</dbReference>
<dbReference type="Proteomes" id="UP001060215">
    <property type="component" value="Chromosome 1"/>
</dbReference>
<evidence type="ECO:0000313" key="1">
    <source>
        <dbReference type="EMBL" id="KAI8030883.1"/>
    </source>
</evidence>
<sequence>MGVTCNEVGSVTRIDFSSSHSLPGKLENMNWASLPNLEYLNLSNCFSTGSLSIPDEISTLSKLMYLDLSYNYHLQGLLPLTLGNLTQLVHLNISNTEITGTIPSSIGQLTNLIFLCLSSNRLSGTIPPDIGKLSNLVQMYISNNILSGPIPPEIGHLTQLAHLDLSHNFLIGKIPSFIGQLINLNFLDVSANQINDNIPPQLGHFPSKIQYLDLSKNLHSEPIPKELQQLCYLEYLILGSNNLNGTIPVGLAYLPWLKQLDLSHNNLSGKVSYCLCNLIVHDFSYNPLEHQISAPALPKSSSVSPLFSSSMEAKALLDCCCWGNISSRYHCILASLESSLMKSALLDTLPQNTMVATEKCDVYSFGMVALETIMGRHPKELSLLASTSAKNIMSNDVLDPRRLPPVDLLVAGNVVLVAALAFACLHSEPRSRPTMVHVSQKLVPHSNRRPLATLLHSISLCELRNQEMDFIQ</sequence>
<protein>
    <submittedName>
        <fullName evidence="1">Leucine-rich repeat receptor-like protein kinase</fullName>
    </submittedName>
</protein>
<evidence type="ECO:0000313" key="2">
    <source>
        <dbReference type="Proteomes" id="UP001060215"/>
    </source>
</evidence>
<proteinExistence type="predicted"/>
<gene>
    <name evidence="1" type="ORF">LOK49_LG01G03805</name>
</gene>
<comment type="caution">
    <text evidence="1">The sequence shown here is derived from an EMBL/GenBank/DDBJ whole genome shotgun (WGS) entry which is preliminary data.</text>
</comment>
<accession>A0ACC0J0E0</accession>
<keyword evidence="2" id="KW-1185">Reference proteome</keyword>
<reference evidence="1 2" key="1">
    <citation type="journal article" date="2022" name="Plant J.">
        <title>Chromosome-level genome of Camellia lanceoleosa provides a valuable resource for understanding genome evolution and self-incompatibility.</title>
        <authorList>
            <person name="Gong W."/>
            <person name="Xiao S."/>
            <person name="Wang L."/>
            <person name="Liao Z."/>
            <person name="Chang Y."/>
            <person name="Mo W."/>
            <person name="Hu G."/>
            <person name="Li W."/>
            <person name="Zhao G."/>
            <person name="Zhu H."/>
            <person name="Hu X."/>
            <person name="Ji K."/>
            <person name="Xiang X."/>
            <person name="Song Q."/>
            <person name="Yuan D."/>
            <person name="Jin S."/>
            <person name="Zhang L."/>
        </authorList>
    </citation>
    <scope>NUCLEOTIDE SEQUENCE [LARGE SCALE GENOMIC DNA]</scope>
    <source>
        <strain evidence="1">SQ_2022a</strain>
    </source>
</reference>
<organism evidence="1 2">
    <name type="scientific">Camellia lanceoleosa</name>
    <dbReference type="NCBI Taxonomy" id="1840588"/>
    <lineage>
        <taxon>Eukaryota</taxon>
        <taxon>Viridiplantae</taxon>
        <taxon>Streptophyta</taxon>
        <taxon>Embryophyta</taxon>
        <taxon>Tracheophyta</taxon>
        <taxon>Spermatophyta</taxon>
        <taxon>Magnoliopsida</taxon>
        <taxon>eudicotyledons</taxon>
        <taxon>Gunneridae</taxon>
        <taxon>Pentapetalae</taxon>
        <taxon>asterids</taxon>
        <taxon>Ericales</taxon>
        <taxon>Theaceae</taxon>
        <taxon>Camellia</taxon>
    </lineage>
</organism>
<name>A0ACC0J0E0_9ERIC</name>